<keyword evidence="4" id="KW-0812">Transmembrane</keyword>
<evidence type="ECO:0000313" key="9">
    <source>
        <dbReference type="EMBL" id="GER40076.1"/>
    </source>
</evidence>
<evidence type="ECO:0000256" key="5">
    <source>
        <dbReference type="ARBA" id="ARBA00022989"/>
    </source>
</evidence>
<evidence type="ECO:0000256" key="7">
    <source>
        <dbReference type="ARBA" id="ARBA00023136"/>
    </source>
</evidence>
<evidence type="ECO:0000256" key="8">
    <source>
        <dbReference type="SAM" id="SignalP"/>
    </source>
</evidence>
<evidence type="ECO:0000313" key="10">
    <source>
        <dbReference type="Proteomes" id="UP000325081"/>
    </source>
</evidence>
<keyword evidence="2" id="KW-0328">Glycosyltransferase</keyword>
<dbReference type="Proteomes" id="UP000325081">
    <property type="component" value="Unassembled WGS sequence"/>
</dbReference>
<evidence type="ECO:0000256" key="4">
    <source>
        <dbReference type="ARBA" id="ARBA00022692"/>
    </source>
</evidence>
<dbReference type="GO" id="GO:0051753">
    <property type="term" value="F:mannan synthase activity"/>
    <property type="evidence" value="ECO:0007669"/>
    <property type="project" value="TreeGrafter"/>
</dbReference>
<feature type="chain" id="PRO_5022958577" evidence="8">
    <location>
        <begin position="18"/>
        <end position="119"/>
    </location>
</feature>
<evidence type="ECO:0000256" key="2">
    <source>
        <dbReference type="ARBA" id="ARBA00022676"/>
    </source>
</evidence>
<dbReference type="PANTHER" id="PTHR32044:SF17">
    <property type="entry name" value="GLUCOMANNAN 4-BETA-MANNOSYLTRANSFERASE 2"/>
    <property type="match status" value="1"/>
</dbReference>
<keyword evidence="3" id="KW-0808">Transferase</keyword>
<comment type="caution">
    <text evidence="9">The sequence shown here is derived from an EMBL/GenBank/DDBJ whole genome shotgun (WGS) entry which is preliminary data.</text>
</comment>
<feature type="signal peptide" evidence="8">
    <location>
        <begin position="1"/>
        <end position="17"/>
    </location>
</feature>
<dbReference type="GO" id="GO:0000139">
    <property type="term" value="C:Golgi membrane"/>
    <property type="evidence" value="ECO:0007669"/>
    <property type="project" value="UniProtKB-SubCell"/>
</dbReference>
<keyword evidence="5" id="KW-1133">Transmembrane helix</keyword>
<gene>
    <name evidence="9" type="ORF">STAS_16740</name>
</gene>
<evidence type="ECO:0000256" key="3">
    <source>
        <dbReference type="ARBA" id="ARBA00022679"/>
    </source>
</evidence>
<dbReference type="AlphaFoldDB" id="A0A5A7Q565"/>
<keyword evidence="10" id="KW-1185">Reference proteome</keyword>
<reference evidence="10" key="1">
    <citation type="journal article" date="2019" name="Curr. Biol.">
        <title>Genome Sequence of Striga asiatica Provides Insight into the Evolution of Plant Parasitism.</title>
        <authorList>
            <person name="Yoshida S."/>
            <person name="Kim S."/>
            <person name="Wafula E.K."/>
            <person name="Tanskanen J."/>
            <person name="Kim Y.M."/>
            <person name="Honaas L."/>
            <person name="Yang Z."/>
            <person name="Spallek T."/>
            <person name="Conn C.E."/>
            <person name="Ichihashi Y."/>
            <person name="Cheong K."/>
            <person name="Cui S."/>
            <person name="Der J.P."/>
            <person name="Gundlach H."/>
            <person name="Jiao Y."/>
            <person name="Hori C."/>
            <person name="Ishida J.K."/>
            <person name="Kasahara H."/>
            <person name="Kiba T."/>
            <person name="Kim M.S."/>
            <person name="Koo N."/>
            <person name="Laohavisit A."/>
            <person name="Lee Y.H."/>
            <person name="Lumba S."/>
            <person name="McCourt P."/>
            <person name="Mortimer J.C."/>
            <person name="Mutuku J.M."/>
            <person name="Nomura T."/>
            <person name="Sasaki-Sekimoto Y."/>
            <person name="Seto Y."/>
            <person name="Wang Y."/>
            <person name="Wakatake T."/>
            <person name="Sakakibara H."/>
            <person name="Demura T."/>
            <person name="Yamaguchi S."/>
            <person name="Yoneyama K."/>
            <person name="Manabe R.I."/>
            <person name="Nelson D.C."/>
            <person name="Schulman A.H."/>
            <person name="Timko M.P."/>
            <person name="dePamphilis C.W."/>
            <person name="Choi D."/>
            <person name="Shirasu K."/>
        </authorList>
    </citation>
    <scope>NUCLEOTIDE SEQUENCE [LARGE SCALE GENOMIC DNA]</scope>
    <source>
        <strain evidence="10">cv. UVA1</strain>
    </source>
</reference>
<dbReference type="OrthoDB" id="1750087at2759"/>
<name>A0A5A7Q565_STRAF</name>
<sequence>MWRRYYLLSSIERLLISLDLGATLEDTEDLSSVDSGKKNTITLRCPEVVERILVSSREREVLHSTNTIATILALSPRSSRVNADECMLIRMQEMSLDYHFTVEQEVGSTTHAFFGFSGD</sequence>
<keyword evidence="8" id="KW-0732">Signal</keyword>
<protein>
    <submittedName>
        <fullName evidence="9">Cellulose synthase-like protein</fullName>
    </submittedName>
</protein>
<dbReference type="PANTHER" id="PTHR32044">
    <property type="entry name" value="GLUCOMANNAN 4-BETA-MANNOSYLTRANSFERASE 9"/>
    <property type="match status" value="1"/>
</dbReference>
<keyword evidence="7" id="KW-0472">Membrane</keyword>
<comment type="subcellular location">
    <subcellularLocation>
        <location evidence="1">Golgi apparatus membrane</location>
    </subcellularLocation>
</comment>
<dbReference type="EMBL" id="BKCP01005816">
    <property type="protein sequence ID" value="GER40076.1"/>
    <property type="molecule type" value="Genomic_DNA"/>
</dbReference>
<proteinExistence type="predicted"/>
<evidence type="ECO:0000256" key="6">
    <source>
        <dbReference type="ARBA" id="ARBA00023034"/>
    </source>
</evidence>
<keyword evidence="6" id="KW-0333">Golgi apparatus</keyword>
<evidence type="ECO:0000256" key="1">
    <source>
        <dbReference type="ARBA" id="ARBA00004394"/>
    </source>
</evidence>
<accession>A0A5A7Q565</accession>
<organism evidence="9 10">
    <name type="scientific">Striga asiatica</name>
    <name type="common">Asiatic witchweed</name>
    <name type="synonym">Buchnera asiatica</name>
    <dbReference type="NCBI Taxonomy" id="4170"/>
    <lineage>
        <taxon>Eukaryota</taxon>
        <taxon>Viridiplantae</taxon>
        <taxon>Streptophyta</taxon>
        <taxon>Embryophyta</taxon>
        <taxon>Tracheophyta</taxon>
        <taxon>Spermatophyta</taxon>
        <taxon>Magnoliopsida</taxon>
        <taxon>eudicotyledons</taxon>
        <taxon>Gunneridae</taxon>
        <taxon>Pentapetalae</taxon>
        <taxon>asterids</taxon>
        <taxon>lamiids</taxon>
        <taxon>Lamiales</taxon>
        <taxon>Orobanchaceae</taxon>
        <taxon>Buchnereae</taxon>
        <taxon>Striga</taxon>
    </lineage>
</organism>